<dbReference type="PANTHER" id="PTHR32097:SF17">
    <property type="entry name" value="CAMP-BINDING PROTEIN 1-RELATED"/>
    <property type="match status" value="1"/>
</dbReference>
<dbReference type="CDD" id="cd06974">
    <property type="entry name" value="TerD_like"/>
    <property type="match status" value="1"/>
</dbReference>
<dbReference type="PANTHER" id="PTHR32097">
    <property type="entry name" value="CAMP-BINDING PROTEIN 1-RELATED"/>
    <property type="match status" value="1"/>
</dbReference>
<dbReference type="Proteomes" id="UP000780875">
    <property type="component" value="Unassembled WGS sequence"/>
</dbReference>
<dbReference type="RefSeq" id="WP_224124847.1">
    <property type="nucleotide sequence ID" value="NZ_JAIQZJ010000014.1"/>
</dbReference>
<comment type="caution">
    <text evidence="2">The sequence shown here is derived from an EMBL/GenBank/DDBJ whole genome shotgun (WGS) entry which is preliminary data.</text>
</comment>
<dbReference type="InterPro" id="IPR003325">
    <property type="entry name" value="TerD"/>
</dbReference>
<evidence type="ECO:0000313" key="3">
    <source>
        <dbReference type="Proteomes" id="UP000780875"/>
    </source>
</evidence>
<organism evidence="2 3">
    <name type="scientific">Nocardioides mangrovi</name>
    <dbReference type="NCBI Taxonomy" id="2874580"/>
    <lineage>
        <taxon>Bacteria</taxon>
        <taxon>Bacillati</taxon>
        <taxon>Actinomycetota</taxon>
        <taxon>Actinomycetes</taxon>
        <taxon>Propionibacteriales</taxon>
        <taxon>Nocardioidaceae</taxon>
        <taxon>Nocardioides</taxon>
    </lineage>
</organism>
<sequence length="196" mass="20707">MIELSKGQEVAVATADGTPVRRLRVGVGWDQAPGAGALSAGGSRNIDLDATAFQFSGGRLFDVAFYNNLATRDGSVVHRGDNLTGSGSGDDEQIDVDLGRVHPPVDTIVFLVSSYQGHSLEWIANAYCRLVDDSGEGEGTEIARFTLTLGVPQTGLVMAKLVRDPDDAGAWRVFAIGEGVDATKPTDSVAVLERFL</sequence>
<evidence type="ECO:0000313" key="2">
    <source>
        <dbReference type="EMBL" id="MBZ5740487.1"/>
    </source>
</evidence>
<feature type="domain" description="TerD" evidence="1">
    <location>
        <begin position="2"/>
        <end position="181"/>
    </location>
</feature>
<proteinExistence type="predicted"/>
<protein>
    <submittedName>
        <fullName evidence="2">TerD family protein</fullName>
    </submittedName>
</protein>
<dbReference type="EMBL" id="JAIQZJ010000014">
    <property type="protein sequence ID" value="MBZ5740487.1"/>
    <property type="molecule type" value="Genomic_DNA"/>
</dbReference>
<keyword evidence="3" id="KW-1185">Reference proteome</keyword>
<evidence type="ECO:0000259" key="1">
    <source>
        <dbReference type="Pfam" id="PF02342"/>
    </source>
</evidence>
<dbReference type="InterPro" id="IPR051324">
    <property type="entry name" value="Stress/Tellurium_Resist"/>
</dbReference>
<dbReference type="Gene3D" id="2.60.60.30">
    <property type="entry name" value="sav2460 like domains"/>
    <property type="match status" value="1"/>
</dbReference>
<name>A0ABS7UIR4_9ACTN</name>
<accession>A0ABS7UIR4</accession>
<dbReference type="Pfam" id="PF02342">
    <property type="entry name" value="TerD"/>
    <property type="match status" value="1"/>
</dbReference>
<reference evidence="2 3" key="1">
    <citation type="submission" date="2021-09" db="EMBL/GenBank/DDBJ databases">
        <title>Whole genome sequence of Nocardioides sp. GBK3QG-3.</title>
        <authorList>
            <person name="Tuo L."/>
        </authorList>
    </citation>
    <scope>NUCLEOTIDE SEQUENCE [LARGE SCALE GENOMIC DNA]</scope>
    <source>
        <strain evidence="2 3">GBK3QG-3</strain>
    </source>
</reference>
<gene>
    <name evidence="2" type="ORF">K8U61_20100</name>
</gene>